<feature type="region of interest" description="Disordered" evidence="2">
    <location>
        <begin position="98"/>
        <end position="124"/>
    </location>
</feature>
<accession>D9PMH2</accession>
<dbReference type="Gene3D" id="2.60.40.10">
    <property type="entry name" value="Immunoglobulins"/>
    <property type="match status" value="2"/>
</dbReference>
<dbReference type="CDD" id="cd00063">
    <property type="entry name" value="FN3"/>
    <property type="match status" value="2"/>
</dbReference>
<keyword evidence="3" id="KW-1133">Transmembrane helix</keyword>
<feature type="compositionally biased region" description="Polar residues" evidence="2">
    <location>
        <begin position="103"/>
        <end position="124"/>
    </location>
</feature>
<evidence type="ECO:0000256" key="1">
    <source>
        <dbReference type="ARBA" id="ARBA00022729"/>
    </source>
</evidence>
<dbReference type="InterPro" id="IPR014755">
    <property type="entry name" value="Cu-Rt/internalin_Ig-like"/>
</dbReference>
<reference evidence="5" key="1">
    <citation type="submission" date="2010-07" db="EMBL/GenBank/DDBJ databases">
        <authorList>
            <consortium name="CONSOLIDER consortium CSD2007-00005"/>
            <person name="Guazzaroni M.-E."/>
            <person name="Richter M."/>
            <person name="Garcia-Salamanca A."/>
            <person name="Yarza P."/>
            <person name="Ferrer M."/>
        </authorList>
    </citation>
    <scope>NUCLEOTIDE SEQUENCE</scope>
</reference>
<dbReference type="PROSITE" id="PS50853">
    <property type="entry name" value="FN3"/>
    <property type="match status" value="1"/>
</dbReference>
<dbReference type="Gene3D" id="2.60.40.1220">
    <property type="match status" value="2"/>
</dbReference>
<keyword evidence="3" id="KW-0472">Membrane</keyword>
<organism evidence="5">
    <name type="scientific">sediment metagenome</name>
    <dbReference type="NCBI Taxonomy" id="749907"/>
    <lineage>
        <taxon>unclassified sequences</taxon>
        <taxon>metagenomes</taxon>
        <taxon>ecological metagenomes</taxon>
    </lineage>
</organism>
<dbReference type="AlphaFoldDB" id="D9PMH2"/>
<name>D9PMH2_9ZZZZ</name>
<dbReference type="InterPro" id="IPR003961">
    <property type="entry name" value="FN3_dom"/>
</dbReference>
<dbReference type="InterPro" id="IPR036116">
    <property type="entry name" value="FN3_sf"/>
</dbReference>
<comment type="caution">
    <text evidence="5">The sequence shown here is derived from an EMBL/GenBank/DDBJ whole genome shotgun (WGS) entry which is preliminary data.</text>
</comment>
<dbReference type="SMART" id="SM00060">
    <property type="entry name" value="FN3"/>
    <property type="match status" value="2"/>
</dbReference>
<protein>
    <submittedName>
        <fullName evidence="5">Protein containing Fibronectin, type III domain</fullName>
    </submittedName>
</protein>
<proteinExistence type="predicted"/>
<sequence length="479" mass="51317">MAFAADTSEPSDVETLTATAGDKEVTLKWSVATDDTGVKGYKVFWGLTPVVNPGESYAFDKDVENVLEYKLTGLENGKKYYFSVVAYDEAGNESISWAPEASATPSVNPETGSDTTAPQVSSAEATNKEEVKVVFSEAVALPATDPKTEFSIENQETFEPLEVVKAEIFADDATEKTVLLTTEPQKADTEYKLTVNIGIKDKAGNNIISGTSDSALFTGSAEAKPSGDTTSPKLISIEALDSEHLVAQFDEAIVLSLDPAENFKIVLESDATKTLEVRGVELGKSDSGIENASALITTATQTDLNYIVTVLGLKDMTGNTIKAADASKIFKGAGESTITPPETTSEESTEEVEEVEEISEYVSSFLAKKAYEAGKYNVNLTWKLVADATTKIESQKIYMSTDKGSKYNLKTTLGPEAKSYKVEGLNPGEYWFKLTTIDKQGKESKGVITKIILSETGPGILGLLLVSVGVGGIVGRRKK</sequence>
<evidence type="ECO:0000313" key="5">
    <source>
        <dbReference type="EMBL" id="EFK95242.1"/>
    </source>
</evidence>
<evidence type="ECO:0000256" key="2">
    <source>
        <dbReference type="SAM" id="MobiDB-lite"/>
    </source>
</evidence>
<feature type="transmembrane region" description="Helical" evidence="3">
    <location>
        <begin position="457"/>
        <end position="475"/>
    </location>
</feature>
<evidence type="ECO:0000259" key="4">
    <source>
        <dbReference type="PROSITE" id="PS50853"/>
    </source>
</evidence>
<reference evidence="5" key="2">
    <citation type="journal article" date="2011" name="Microb. Ecol.">
        <title>Taxonomic and Functional Metagenomic Profiling of the Microbial Community in the Anoxic Sediment of a Sub-saline Shallow Lake (Laguna de Carrizo, Central Spain).</title>
        <authorList>
            <person name="Ferrer M."/>
            <person name="Guazzaroni M.E."/>
            <person name="Richter M."/>
            <person name="Garcia-Salamanca A."/>
            <person name="Yarza P."/>
            <person name="Suarez-Suarez A."/>
            <person name="Solano J."/>
            <person name="Alcaide M."/>
            <person name="van Dillewijn P."/>
            <person name="Molina-Henares M.A."/>
            <person name="Lopez-Cortes N."/>
            <person name="Al-Ramahi Y."/>
            <person name="Guerrero C."/>
            <person name="Acosta A."/>
            <person name="de Eugenio L.I."/>
            <person name="Martinez V."/>
            <person name="Marques S."/>
            <person name="Rojo F."/>
            <person name="Santero E."/>
            <person name="Genilloud O."/>
            <person name="Perez-Perez J."/>
            <person name="Rossello-Mora R."/>
            <person name="Ramos J.L."/>
        </authorList>
    </citation>
    <scope>NUCLEOTIDE SEQUENCE</scope>
</reference>
<dbReference type="Pfam" id="PF13205">
    <property type="entry name" value="Big_5"/>
    <property type="match status" value="1"/>
</dbReference>
<dbReference type="InterPro" id="IPR032812">
    <property type="entry name" value="SbsA_Ig"/>
</dbReference>
<evidence type="ECO:0000256" key="3">
    <source>
        <dbReference type="SAM" id="Phobius"/>
    </source>
</evidence>
<keyword evidence="3" id="KW-0812">Transmembrane</keyword>
<gene>
    <name evidence="5" type="ORF">LDC_2750</name>
</gene>
<keyword evidence="1" id="KW-0732">Signal</keyword>
<dbReference type="InterPro" id="IPR013783">
    <property type="entry name" value="Ig-like_fold"/>
</dbReference>
<dbReference type="EMBL" id="ADZX01000835">
    <property type="protein sequence ID" value="EFK95242.1"/>
    <property type="molecule type" value="Genomic_DNA"/>
</dbReference>
<dbReference type="SUPFAM" id="SSF49265">
    <property type="entry name" value="Fibronectin type III"/>
    <property type="match status" value="1"/>
</dbReference>
<feature type="domain" description="Fibronectin type-III" evidence="4">
    <location>
        <begin position="9"/>
        <end position="110"/>
    </location>
</feature>
<dbReference type="Pfam" id="PF00041">
    <property type="entry name" value="fn3"/>
    <property type="match status" value="1"/>
</dbReference>